<dbReference type="Proteomes" id="UP000722989">
    <property type="component" value="Unassembled WGS sequence"/>
</dbReference>
<organism evidence="2 3">
    <name type="scientific">Planosporangium thailandense</name>
    <dbReference type="NCBI Taxonomy" id="765197"/>
    <lineage>
        <taxon>Bacteria</taxon>
        <taxon>Bacillati</taxon>
        <taxon>Actinomycetota</taxon>
        <taxon>Actinomycetes</taxon>
        <taxon>Micromonosporales</taxon>
        <taxon>Micromonosporaceae</taxon>
        <taxon>Planosporangium</taxon>
    </lineage>
</organism>
<evidence type="ECO:0000313" key="3">
    <source>
        <dbReference type="Proteomes" id="UP000722989"/>
    </source>
</evidence>
<dbReference type="Pfam" id="PF13349">
    <property type="entry name" value="DUF4097"/>
    <property type="match status" value="1"/>
</dbReference>
<reference evidence="2 3" key="1">
    <citation type="submission" date="2020-03" db="EMBL/GenBank/DDBJ databases">
        <title>WGS of the type strain of Planosporangium spp.</title>
        <authorList>
            <person name="Thawai C."/>
        </authorList>
    </citation>
    <scope>NUCLEOTIDE SEQUENCE [LARGE SCALE GENOMIC DNA]</scope>
    <source>
        <strain evidence="2 3">TBRC 5610</strain>
    </source>
</reference>
<comment type="caution">
    <text evidence="2">The sequence shown here is derived from an EMBL/GenBank/DDBJ whole genome shotgun (WGS) entry which is preliminary data.</text>
</comment>
<keyword evidence="3" id="KW-1185">Reference proteome</keyword>
<name>A0ABX0XUN1_9ACTN</name>
<accession>A0ABX0XUN1</accession>
<protein>
    <submittedName>
        <fullName evidence="2">DUF4097 domain-containing protein</fullName>
    </submittedName>
</protein>
<dbReference type="PROSITE" id="PS51257">
    <property type="entry name" value="PROKAR_LIPOPROTEIN"/>
    <property type="match status" value="1"/>
</dbReference>
<gene>
    <name evidence="2" type="ORF">HC031_04190</name>
</gene>
<dbReference type="EMBL" id="JAATVY010000002">
    <property type="protein sequence ID" value="NJC68929.1"/>
    <property type="molecule type" value="Genomic_DNA"/>
</dbReference>
<evidence type="ECO:0000259" key="1">
    <source>
        <dbReference type="Pfam" id="PF13349"/>
    </source>
</evidence>
<evidence type="ECO:0000313" key="2">
    <source>
        <dbReference type="EMBL" id="NJC68929.1"/>
    </source>
</evidence>
<proteinExistence type="predicted"/>
<dbReference type="InterPro" id="IPR025164">
    <property type="entry name" value="Toastrack_DUF4097"/>
</dbReference>
<feature type="domain" description="DUF4097" evidence="1">
    <location>
        <begin position="164"/>
        <end position="272"/>
    </location>
</feature>
<sequence length="275" mass="27113">MRMLMAGGAGVATVVLLGGCGLLPDKEIRDERALTGTITTVAITGGSGGVTVSGSSDGSVHVKRRVRYSGAKPGSTDSVQGDRLVLNTSCGRGCSVDYEVTGASNLRVTGHNGSGNLTLTDIATASVDVGSGDIRVRGASGDVTARAGSGNIELSSIGGAVVTRTDSGNLRLTGVAGAAIAQAGSGNIDATGLRGSSATAHTGSGNTTLVLAVAQDVDAASGSGNVRVTVPGGQSYRVRATTSSGNSRVHVPVSDSAAHRITLHSGSGNVTVEQR</sequence>